<dbReference type="AlphaFoldDB" id="A0A0E9RJ29"/>
<protein>
    <submittedName>
        <fullName evidence="1">Uncharacterized protein</fullName>
    </submittedName>
</protein>
<dbReference type="EMBL" id="GBXM01082289">
    <property type="protein sequence ID" value="JAH26288.1"/>
    <property type="molecule type" value="Transcribed_RNA"/>
</dbReference>
<proteinExistence type="predicted"/>
<sequence length="38" mass="4580">MFQRHGNIYFQCIPSPRQRPASIQLHIFNPLRRKITNT</sequence>
<reference evidence="1" key="1">
    <citation type="submission" date="2014-11" db="EMBL/GenBank/DDBJ databases">
        <authorList>
            <person name="Amaro Gonzalez C."/>
        </authorList>
    </citation>
    <scope>NUCLEOTIDE SEQUENCE</scope>
</reference>
<name>A0A0E9RJ29_ANGAN</name>
<reference evidence="1" key="2">
    <citation type="journal article" date="2015" name="Fish Shellfish Immunol.">
        <title>Early steps in the European eel (Anguilla anguilla)-Vibrio vulnificus interaction in the gills: Role of the RtxA13 toxin.</title>
        <authorList>
            <person name="Callol A."/>
            <person name="Pajuelo D."/>
            <person name="Ebbesson L."/>
            <person name="Teles M."/>
            <person name="MacKenzie S."/>
            <person name="Amaro C."/>
        </authorList>
    </citation>
    <scope>NUCLEOTIDE SEQUENCE</scope>
</reference>
<organism evidence="1">
    <name type="scientific">Anguilla anguilla</name>
    <name type="common">European freshwater eel</name>
    <name type="synonym">Muraena anguilla</name>
    <dbReference type="NCBI Taxonomy" id="7936"/>
    <lineage>
        <taxon>Eukaryota</taxon>
        <taxon>Metazoa</taxon>
        <taxon>Chordata</taxon>
        <taxon>Craniata</taxon>
        <taxon>Vertebrata</taxon>
        <taxon>Euteleostomi</taxon>
        <taxon>Actinopterygii</taxon>
        <taxon>Neopterygii</taxon>
        <taxon>Teleostei</taxon>
        <taxon>Anguilliformes</taxon>
        <taxon>Anguillidae</taxon>
        <taxon>Anguilla</taxon>
    </lineage>
</organism>
<accession>A0A0E9RJ29</accession>
<evidence type="ECO:0000313" key="1">
    <source>
        <dbReference type="EMBL" id="JAH28787.1"/>
    </source>
</evidence>
<dbReference type="EMBL" id="GBXM01079790">
    <property type="protein sequence ID" value="JAH28787.1"/>
    <property type="molecule type" value="Transcribed_RNA"/>
</dbReference>